<feature type="compositionally biased region" description="Polar residues" evidence="1">
    <location>
        <begin position="12"/>
        <end position="23"/>
    </location>
</feature>
<name>A0ABP1J9V0_9EUKA</name>
<feature type="region of interest" description="Disordered" evidence="1">
    <location>
        <begin position="1"/>
        <end position="23"/>
    </location>
</feature>
<reference evidence="2 3" key="1">
    <citation type="submission" date="2024-07" db="EMBL/GenBank/DDBJ databases">
        <authorList>
            <person name="Akdeniz Z."/>
        </authorList>
    </citation>
    <scope>NUCLEOTIDE SEQUENCE [LARGE SCALE GENOMIC DNA]</scope>
</reference>
<evidence type="ECO:0000313" key="3">
    <source>
        <dbReference type="Proteomes" id="UP001642409"/>
    </source>
</evidence>
<accession>A0ABP1J9V0</accession>
<comment type="caution">
    <text evidence="2">The sequence shown here is derived from an EMBL/GenBank/DDBJ whole genome shotgun (WGS) entry which is preliminary data.</text>
</comment>
<keyword evidence="3" id="KW-1185">Reference proteome</keyword>
<evidence type="ECO:0000256" key="1">
    <source>
        <dbReference type="SAM" id="MobiDB-lite"/>
    </source>
</evidence>
<dbReference type="EMBL" id="CAXDID020000125">
    <property type="protein sequence ID" value="CAL6033282.1"/>
    <property type="molecule type" value="Genomic_DNA"/>
</dbReference>
<sequence length="187" mass="21978">MNLNKFDGSFSAKHQNGTKTQNFTNLPKLHQNILYKQGTLQNASYDEKYLLNLSNNLILNTVKYNMNVQSGNKDIFKYEERKYSLGQGEFRPKSQMQKQRAESIIEQIQPLKYELFHKANTKNNANFDVRSKVSSKIQLKRSQEEYFKQMNNKIDTALNDIQKMRDAKDQINVVNLCDRDKQLFVLK</sequence>
<gene>
    <name evidence="2" type="ORF">HINF_LOCUS34891</name>
</gene>
<proteinExistence type="predicted"/>
<dbReference type="Proteomes" id="UP001642409">
    <property type="component" value="Unassembled WGS sequence"/>
</dbReference>
<protein>
    <submittedName>
        <fullName evidence="2">Hypothetical_protein</fullName>
    </submittedName>
</protein>
<organism evidence="2 3">
    <name type="scientific">Hexamita inflata</name>
    <dbReference type="NCBI Taxonomy" id="28002"/>
    <lineage>
        <taxon>Eukaryota</taxon>
        <taxon>Metamonada</taxon>
        <taxon>Diplomonadida</taxon>
        <taxon>Hexamitidae</taxon>
        <taxon>Hexamitinae</taxon>
        <taxon>Hexamita</taxon>
    </lineage>
</organism>
<evidence type="ECO:0000313" key="2">
    <source>
        <dbReference type="EMBL" id="CAL6033282.1"/>
    </source>
</evidence>